<feature type="domain" description="Histidine kinase" evidence="8">
    <location>
        <begin position="214"/>
        <end position="435"/>
    </location>
</feature>
<dbReference type="SMART" id="SM00387">
    <property type="entry name" value="HATPase_c"/>
    <property type="match status" value="1"/>
</dbReference>
<evidence type="ECO:0000256" key="7">
    <source>
        <dbReference type="SAM" id="Phobius"/>
    </source>
</evidence>
<dbReference type="Gene3D" id="1.10.287.130">
    <property type="match status" value="1"/>
</dbReference>
<dbReference type="EMBL" id="FMMM01000026">
    <property type="protein sequence ID" value="SCQ19572.1"/>
    <property type="molecule type" value="Genomic_DNA"/>
</dbReference>
<dbReference type="Proteomes" id="UP000182057">
    <property type="component" value="Unassembled WGS sequence"/>
</dbReference>
<dbReference type="FunFam" id="3.30.565.10:FF:000006">
    <property type="entry name" value="Sensor histidine kinase WalK"/>
    <property type="match status" value="1"/>
</dbReference>
<dbReference type="PANTHER" id="PTHR43711:SF31">
    <property type="entry name" value="HISTIDINE KINASE"/>
    <property type="match status" value="1"/>
</dbReference>
<evidence type="ECO:0000256" key="3">
    <source>
        <dbReference type="ARBA" id="ARBA00022553"/>
    </source>
</evidence>
<dbReference type="InterPro" id="IPR005467">
    <property type="entry name" value="His_kinase_dom"/>
</dbReference>
<dbReference type="EC" id="2.7.13.3" evidence="2"/>
<dbReference type="InterPro" id="IPR036097">
    <property type="entry name" value="HisK_dim/P_sf"/>
</dbReference>
<dbReference type="InterPro" id="IPR003594">
    <property type="entry name" value="HATPase_dom"/>
</dbReference>
<comment type="catalytic activity">
    <reaction evidence="1">
        <text>ATP + protein L-histidine = ADP + protein N-phospho-L-histidine.</text>
        <dbReference type="EC" id="2.7.13.3"/>
    </reaction>
</comment>
<evidence type="ECO:0000256" key="1">
    <source>
        <dbReference type="ARBA" id="ARBA00000085"/>
    </source>
</evidence>
<dbReference type="AlphaFoldDB" id="A0A1D3UHF8"/>
<dbReference type="GO" id="GO:0000155">
    <property type="term" value="F:phosphorelay sensor kinase activity"/>
    <property type="evidence" value="ECO:0007669"/>
    <property type="project" value="InterPro"/>
</dbReference>
<dbReference type="CDD" id="cd00075">
    <property type="entry name" value="HATPase"/>
    <property type="match status" value="1"/>
</dbReference>
<dbReference type="InterPro" id="IPR050736">
    <property type="entry name" value="Sensor_HK_Regulatory"/>
</dbReference>
<evidence type="ECO:0000259" key="8">
    <source>
        <dbReference type="PROSITE" id="PS50109"/>
    </source>
</evidence>
<keyword evidence="4 9" id="KW-0808">Transferase</keyword>
<dbReference type="PANTHER" id="PTHR43711">
    <property type="entry name" value="TWO-COMPONENT HISTIDINE KINASE"/>
    <property type="match status" value="1"/>
</dbReference>
<dbReference type="Pfam" id="PF00512">
    <property type="entry name" value="HisKA"/>
    <property type="match status" value="1"/>
</dbReference>
<name>A0A1D3UHF8_TANFO</name>
<sequence length="448" mass="50499">MNTRRPKIVTAASLFVLFCLQAMWSVYVYRILYSHLKETCNEAIETTVYKDISLRLNSGKLPEGATIIGGGLKENGKEDFTPVQEALIEYNAPVSLTQFDSIYQTFLSAENIHTKTIINKVNLRTGEILESTDPTFHAWWGIVETDPAILRRDSTEAIRAVIVSPHKNVFNRLGLLFLGSLVSIFFVGWGIAYQVKIILLQNRIAELRKNFSNAMVHDMKTPLNTIMIGISALVSGKIDHDAEKKKKHFDIIENSCCRLHSLIDKVMTLAKIEEEKLILDRVKVPLKPLIDEQVRSFSIRTDKRITFEVDCSETEQVYADPMHLREIISNLIDNAVKYSDTSVHIQISCHTTPNEKRISVSDNGFGIPLKDQALIFEKFERASAANKRSLRGGATGFGLGLTYVQQVMQAHHGSIEVESIEGQGSRFTLVFPLLMQELSFSLTTKQHD</sequence>
<evidence type="ECO:0000313" key="10">
    <source>
        <dbReference type="Proteomes" id="UP000182057"/>
    </source>
</evidence>
<keyword evidence="7" id="KW-1133">Transmembrane helix</keyword>
<dbReference type="SUPFAM" id="SSF55874">
    <property type="entry name" value="ATPase domain of HSP90 chaperone/DNA topoisomerase II/histidine kinase"/>
    <property type="match status" value="1"/>
</dbReference>
<protein>
    <recommendedName>
        <fullName evidence="2">histidine kinase</fullName>
        <ecNumber evidence="2">2.7.13.3</ecNumber>
    </recommendedName>
</protein>
<organism evidence="9 10">
    <name type="scientific">Tannerella forsythia</name>
    <name type="common">Bacteroides forsythus</name>
    <dbReference type="NCBI Taxonomy" id="28112"/>
    <lineage>
        <taxon>Bacteria</taxon>
        <taxon>Pseudomonadati</taxon>
        <taxon>Bacteroidota</taxon>
        <taxon>Bacteroidia</taxon>
        <taxon>Bacteroidales</taxon>
        <taxon>Tannerellaceae</taxon>
        <taxon>Tannerella</taxon>
    </lineage>
</organism>
<evidence type="ECO:0000313" key="9">
    <source>
        <dbReference type="EMBL" id="SCQ19572.1"/>
    </source>
</evidence>
<evidence type="ECO:0000256" key="5">
    <source>
        <dbReference type="ARBA" id="ARBA00022777"/>
    </source>
</evidence>
<dbReference type="CDD" id="cd00082">
    <property type="entry name" value="HisKA"/>
    <property type="match status" value="1"/>
</dbReference>
<feature type="transmembrane region" description="Helical" evidence="7">
    <location>
        <begin position="173"/>
        <end position="193"/>
    </location>
</feature>
<keyword evidence="7" id="KW-0812">Transmembrane</keyword>
<dbReference type="InterPro" id="IPR004358">
    <property type="entry name" value="Sig_transdc_His_kin-like_C"/>
</dbReference>
<dbReference type="Pfam" id="PF02518">
    <property type="entry name" value="HATPase_c"/>
    <property type="match status" value="1"/>
</dbReference>
<dbReference type="SMART" id="SM00388">
    <property type="entry name" value="HisKA"/>
    <property type="match status" value="1"/>
</dbReference>
<evidence type="ECO:0000256" key="2">
    <source>
        <dbReference type="ARBA" id="ARBA00012438"/>
    </source>
</evidence>
<dbReference type="SUPFAM" id="SSF47384">
    <property type="entry name" value="Homodimeric domain of signal transducing histidine kinase"/>
    <property type="match status" value="1"/>
</dbReference>
<accession>A0A1D3UHF8</accession>
<keyword evidence="7" id="KW-0472">Membrane</keyword>
<dbReference type="PRINTS" id="PR00344">
    <property type="entry name" value="BCTRLSENSOR"/>
</dbReference>
<dbReference type="InterPro" id="IPR003661">
    <property type="entry name" value="HisK_dim/P_dom"/>
</dbReference>
<evidence type="ECO:0000256" key="6">
    <source>
        <dbReference type="ARBA" id="ARBA00023012"/>
    </source>
</evidence>
<evidence type="ECO:0000256" key="4">
    <source>
        <dbReference type="ARBA" id="ARBA00022679"/>
    </source>
</evidence>
<reference evidence="9 10" key="1">
    <citation type="submission" date="2016-09" db="EMBL/GenBank/DDBJ databases">
        <authorList>
            <person name="Capua I."/>
            <person name="De Benedictis P."/>
            <person name="Joannis T."/>
            <person name="Lombin L.H."/>
            <person name="Cattoli G."/>
        </authorList>
    </citation>
    <scope>NUCLEOTIDE SEQUENCE [LARGE SCALE GENOMIC DNA]</scope>
    <source>
        <strain evidence="9 10">UB20</strain>
    </source>
</reference>
<proteinExistence type="predicted"/>
<dbReference type="InterPro" id="IPR036890">
    <property type="entry name" value="HATPase_C_sf"/>
</dbReference>
<keyword evidence="5 9" id="KW-0418">Kinase</keyword>
<dbReference type="OrthoDB" id="9808898at2"/>
<dbReference type="Gene3D" id="3.30.565.10">
    <property type="entry name" value="Histidine kinase-like ATPase, C-terminal domain"/>
    <property type="match status" value="1"/>
</dbReference>
<gene>
    <name evidence="9" type="primary">barA</name>
    <name evidence="9" type="ORF">TFUB20_00749</name>
</gene>
<dbReference type="PROSITE" id="PS50109">
    <property type="entry name" value="HIS_KIN"/>
    <property type="match status" value="1"/>
</dbReference>
<keyword evidence="3" id="KW-0597">Phosphoprotein</keyword>
<dbReference type="RefSeq" id="WP_080948529.1">
    <property type="nucleotide sequence ID" value="NZ_CAUQHC010000020.1"/>
</dbReference>
<keyword evidence="6" id="KW-0902">Two-component regulatory system</keyword>